<dbReference type="Proteomes" id="UP000473885">
    <property type="component" value="Unassembled WGS sequence"/>
</dbReference>
<evidence type="ECO:0000313" key="1">
    <source>
        <dbReference type="EMBL" id="NEZ46890.1"/>
    </source>
</evidence>
<dbReference type="SUPFAM" id="SSF55144">
    <property type="entry name" value="LigT-like"/>
    <property type="match status" value="1"/>
</dbReference>
<dbReference type="PANTHER" id="PTHR40037:SF1">
    <property type="entry name" value="PHOSPHOESTERASE SAOUHSC_00951-RELATED"/>
    <property type="match status" value="1"/>
</dbReference>
<dbReference type="InterPro" id="IPR050580">
    <property type="entry name" value="2H_phosphoesterase_YjcG-like"/>
</dbReference>
<protein>
    <submittedName>
        <fullName evidence="1">2'-5' RNA ligase family protein</fullName>
    </submittedName>
</protein>
<sequence length="175" mass="21120">MERYVIVCLVKGEALKFHESLVENVCFKFKVNRQKLPCHFTIKAPFETDNIKKVENLIEEFTKDKTKEDLRIKGFNHFGNRVVYMEVNPSKNAIDLHNNFIYKLKTLNEISFKANEKKNKVFHCTIVTKFPQEKFSPIWEYINNFYPNFNTYFDNISILKWNKNKWITYKEFKLK</sequence>
<gene>
    <name evidence="1" type="ORF">FDF74_06640</name>
</gene>
<keyword evidence="2" id="KW-1185">Reference proteome</keyword>
<name>A0A6M0RB39_9CLOT</name>
<keyword evidence="1" id="KW-0436">Ligase</keyword>
<accession>A0A6M0RB39</accession>
<reference evidence="1 2" key="1">
    <citation type="submission" date="2019-04" db="EMBL/GenBank/DDBJ databases">
        <title>Genome sequencing of Clostridium botulinum Groups I-IV and Clostridium butyricum.</title>
        <authorList>
            <person name="Brunt J."/>
            <person name="Van Vliet A.H.M."/>
            <person name="Stringer S.C."/>
            <person name="Carter A.T."/>
            <person name="Peck M.W."/>
        </authorList>
    </citation>
    <scope>NUCLEOTIDE SEQUENCE [LARGE SCALE GENOMIC DNA]</scope>
    <source>
        <strain evidence="1 2">IFR 18/094</strain>
    </source>
</reference>
<dbReference type="InterPro" id="IPR009097">
    <property type="entry name" value="Cyclic_Pdiesterase"/>
</dbReference>
<proteinExistence type="predicted"/>
<dbReference type="EMBL" id="SXDP01000004">
    <property type="protein sequence ID" value="NEZ46890.1"/>
    <property type="molecule type" value="Genomic_DNA"/>
</dbReference>
<dbReference type="RefSeq" id="WP_163249063.1">
    <property type="nucleotide sequence ID" value="NZ_SXDP01000004.1"/>
</dbReference>
<dbReference type="Pfam" id="PF13563">
    <property type="entry name" value="2_5_RNA_ligase2"/>
    <property type="match status" value="1"/>
</dbReference>
<comment type="caution">
    <text evidence="1">The sequence shown here is derived from an EMBL/GenBank/DDBJ whole genome shotgun (WGS) entry which is preliminary data.</text>
</comment>
<dbReference type="PANTHER" id="PTHR40037">
    <property type="entry name" value="PHOSPHOESTERASE YJCG-RELATED"/>
    <property type="match status" value="1"/>
</dbReference>
<dbReference type="AlphaFoldDB" id="A0A6M0RB39"/>
<dbReference type="Gene3D" id="3.90.1140.10">
    <property type="entry name" value="Cyclic phosphodiesterase"/>
    <property type="match status" value="1"/>
</dbReference>
<organism evidence="1 2">
    <name type="scientific">Clostridium niameyense</name>
    <dbReference type="NCBI Taxonomy" id="1622073"/>
    <lineage>
        <taxon>Bacteria</taxon>
        <taxon>Bacillati</taxon>
        <taxon>Bacillota</taxon>
        <taxon>Clostridia</taxon>
        <taxon>Eubacteriales</taxon>
        <taxon>Clostridiaceae</taxon>
        <taxon>Clostridium</taxon>
    </lineage>
</organism>
<dbReference type="GO" id="GO:0016874">
    <property type="term" value="F:ligase activity"/>
    <property type="evidence" value="ECO:0007669"/>
    <property type="project" value="UniProtKB-KW"/>
</dbReference>
<evidence type="ECO:0000313" key="2">
    <source>
        <dbReference type="Proteomes" id="UP000473885"/>
    </source>
</evidence>